<reference evidence="2 3" key="1">
    <citation type="submission" date="2024-01" db="EMBL/GenBank/DDBJ databases">
        <title>A draft genome for the cacao thread blight pathogen Marasmiellus scandens.</title>
        <authorList>
            <person name="Baruah I.K."/>
            <person name="Leung J."/>
            <person name="Bukari Y."/>
            <person name="Amoako-Attah I."/>
            <person name="Meinhardt L.W."/>
            <person name="Bailey B.A."/>
            <person name="Cohen S.P."/>
        </authorList>
    </citation>
    <scope>NUCLEOTIDE SEQUENCE [LARGE SCALE GENOMIC DNA]</scope>
    <source>
        <strain evidence="2 3">GH-19</strain>
    </source>
</reference>
<dbReference type="SUPFAM" id="SSF49870">
    <property type="entry name" value="Osmotin, thaumatin-like protein"/>
    <property type="match status" value="1"/>
</dbReference>
<proteinExistence type="predicted"/>
<evidence type="ECO:0000313" key="3">
    <source>
        <dbReference type="Proteomes" id="UP001498398"/>
    </source>
</evidence>
<dbReference type="InterPro" id="IPR037176">
    <property type="entry name" value="Osmotin/thaumatin-like_sf"/>
</dbReference>
<protein>
    <recommendedName>
        <fullName evidence="4">Glycopeptide</fullName>
    </recommendedName>
</protein>
<comment type="caution">
    <text evidence="2">The sequence shown here is derived from an EMBL/GenBank/DDBJ whole genome shotgun (WGS) entry which is preliminary data.</text>
</comment>
<gene>
    <name evidence="2" type="ORF">VKT23_010015</name>
</gene>
<evidence type="ECO:0000256" key="1">
    <source>
        <dbReference type="SAM" id="SignalP"/>
    </source>
</evidence>
<evidence type="ECO:0008006" key="4">
    <source>
        <dbReference type="Google" id="ProtNLM"/>
    </source>
</evidence>
<accession>A0ABR1JCT6</accession>
<feature type="signal peptide" evidence="1">
    <location>
        <begin position="1"/>
        <end position="20"/>
    </location>
</feature>
<dbReference type="Proteomes" id="UP001498398">
    <property type="component" value="Unassembled WGS sequence"/>
</dbReference>
<sequence>MIAKFASLVVLATAVVGANAESHTVTFDNRCGRGTPKLIKNGQTLSSGQPFTSQGPFPAAIAYLQTGNCGLNGENCMTVEMTLQNAVNGPGSGSSVDLSLIPPLAFNVPIHFEYQNTPGCSGKGTTCSSAGCNTAFHKPDDTQVQVACQSDNANLHIVFCP</sequence>
<evidence type="ECO:0000313" key="2">
    <source>
        <dbReference type="EMBL" id="KAK7458108.1"/>
    </source>
</evidence>
<feature type="chain" id="PRO_5046971266" description="Glycopeptide" evidence="1">
    <location>
        <begin position="21"/>
        <end position="161"/>
    </location>
</feature>
<name>A0ABR1JCT6_9AGAR</name>
<keyword evidence="3" id="KW-1185">Reference proteome</keyword>
<keyword evidence="1" id="KW-0732">Signal</keyword>
<dbReference type="EMBL" id="JBANRG010000018">
    <property type="protein sequence ID" value="KAK7458108.1"/>
    <property type="molecule type" value="Genomic_DNA"/>
</dbReference>
<organism evidence="2 3">
    <name type="scientific">Marasmiellus scandens</name>
    <dbReference type="NCBI Taxonomy" id="2682957"/>
    <lineage>
        <taxon>Eukaryota</taxon>
        <taxon>Fungi</taxon>
        <taxon>Dikarya</taxon>
        <taxon>Basidiomycota</taxon>
        <taxon>Agaricomycotina</taxon>
        <taxon>Agaricomycetes</taxon>
        <taxon>Agaricomycetidae</taxon>
        <taxon>Agaricales</taxon>
        <taxon>Marasmiineae</taxon>
        <taxon>Omphalotaceae</taxon>
        <taxon>Marasmiellus</taxon>
    </lineage>
</organism>